<name>A0ABY8Y4G8_9GAMM</name>
<dbReference type="RefSeq" id="WP_285804563.1">
    <property type="nucleotide sequence ID" value="NZ_CP127389.1"/>
</dbReference>
<keyword evidence="3" id="KW-1185">Reference proteome</keyword>
<evidence type="ECO:0000313" key="2">
    <source>
        <dbReference type="EMBL" id="WIV87099.1"/>
    </source>
</evidence>
<reference evidence="2 3" key="1">
    <citation type="submission" date="2023-06" db="EMBL/GenBank/DDBJ databases">
        <title>Proteus appendicitidis sp. nov., isolated from the appendiceal pus of an appendicitis patient in Yongzhou, China.</title>
        <authorList>
            <person name="Cai X."/>
        </authorList>
    </citation>
    <scope>NUCLEOTIDE SEQUENCE [LARGE SCALE GENOMIC DNA]</scope>
    <source>
        <strain evidence="2 3">HZ0627</strain>
    </source>
</reference>
<dbReference type="Proteomes" id="UP001226651">
    <property type="component" value="Chromosome"/>
</dbReference>
<gene>
    <name evidence="2" type="ORF">QQS39_11475</name>
</gene>
<organism evidence="2 3">
    <name type="scientific">Proteus appendicitidis</name>
    <dbReference type="NCBI Taxonomy" id="3034648"/>
    <lineage>
        <taxon>Bacteria</taxon>
        <taxon>Pseudomonadati</taxon>
        <taxon>Pseudomonadota</taxon>
        <taxon>Gammaproteobacteria</taxon>
        <taxon>Enterobacterales</taxon>
        <taxon>Morganellaceae</taxon>
        <taxon>Proteus</taxon>
    </lineage>
</organism>
<accession>A0ABY8Y4G8</accession>
<evidence type="ECO:0000256" key="1">
    <source>
        <dbReference type="SAM" id="MobiDB-lite"/>
    </source>
</evidence>
<protein>
    <submittedName>
        <fullName evidence="2">Uncharacterized protein</fullName>
    </submittedName>
</protein>
<proteinExistence type="predicted"/>
<feature type="region of interest" description="Disordered" evidence="1">
    <location>
        <begin position="32"/>
        <end position="67"/>
    </location>
</feature>
<evidence type="ECO:0000313" key="3">
    <source>
        <dbReference type="Proteomes" id="UP001226651"/>
    </source>
</evidence>
<sequence length="67" mass="7603">MKTMLYKANGDVKIWGMSLQIITVNDDEIESHLKDGWCKNPNDTKKKTEDKPATKKKAVKDADHNEG</sequence>
<dbReference type="EMBL" id="CP127389">
    <property type="protein sequence ID" value="WIV87099.1"/>
    <property type="molecule type" value="Genomic_DNA"/>
</dbReference>